<reference evidence="1 2" key="1">
    <citation type="submission" date="2020-08" db="EMBL/GenBank/DDBJ databases">
        <title>Genomic Encyclopedia of Type Strains, Phase IV (KMG-IV): sequencing the most valuable type-strain genomes for metagenomic binning, comparative biology and taxonomic classification.</title>
        <authorList>
            <person name="Goeker M."/>
        </authorList>
    </citation>
    <scope>NUCLEOTIDE SEQUENCE [LARGE SCALE GENOMIC DNA]</scope>
    <source>
        <strain evidence="1 2">DSM 27939</strain>
    </source>
</reference>
<proteinExistence type="predicted"/>
<accession>A0A7W8JSI9</accession>
<protein>
    <submittedName>
        <fullName evidence="1">Uncharacterized protein</fullName>
    </submittedName>
</protein>
<gene>
    <name evidence="1" type="ORF">HNQ08_001545</name>
</gene>
<dbReference type="EMBL" id="JACHFL010000003">
    <property type="protein sequence ID" value="MBB5362450.1"/>
    <property type="molecule type" value="Genomic_DNA"/>
</dbReference>
<sequence>MARRTAFIVQEVVTGSRLYWGCTLLHSRPVRGHDPEAPREFGAMSSVSVRASRATERTSCCGGPQCRPSQDRIGATVAPVSLPAPCGK</sequence>
<dbReference type="Proteomes" id="UP000552709">
    <property type="component" value="Unassembled WGS sequence"/>
</dbReference>
<evidence type="ECO:0000313" key="2">
    <source>
        <dbReference type="Proteomes" id="UP000552709"/>
    </source>
</evidence>
<organism evidence="1 2">
    <name type="scientific">Deinococcus humi</name>
    <dbReference type="NCBI Taxonomy" id="662880"/>
    <lineage>
        <taxon>Bacteria</taxon>
        <taxon>Thermotogati</taxon>
        <taxon>Deinococcota</taxon>
        <taxon>Deinococci</taxon>
        <taxon>Deinococcales</taxon>
        <taxon>Deinococcaceae</taxon>
        <taxon>Deinococcus</taxon>
    </lineage>
</organism>
<evidence type="ECO:0000313" key="1">
    <source>
        <dbReference type="EMBL" id="MBB5362450.1"/>
    </source>
</evidence>
<comment type="caution">
    <text evidence="1">The sequence shown here is derived from an EMBL/GenBank/DDBJ whole genome shotgun (WGS) entry which is preliminary data.</text>
</comment>
<keyword evidence="2" id="KW-1185">Reference proteome</keyword>
<name>A0A7W8JSI9_9DEIO</name>
<dbReference type="AlphaFoldDB" id="A0A7W8JSI9"/>